<dbReference type="InterPro" id="IPR036514">
    <property type="entry name" value="SGNH_hydro_sf"/>
</dbReference>
<reference evidence="4 5" key="1">
    <citation type="submission" date="2019-07" db="EMBL/GenBank/DDBJ databases">
        <authorList>
            <person name="Huq M.A."/>
        </authorList>
    </citation>
    <scope>NUCLEOTIDE SEQUENCE [LARGE SCALE GENOMIC DNA]</scope>
    <source>
        <strain evidence="4 5">MAH-19</strain>
    </source>
</reference>
<evidence type="ECO:0000313" key="5">
    <source>
        <dbReference type="Proteomes" id="UP000318733"/>
    </source>
</evidence>
<feature type="chain" id="PRO_5021849081" evidence="2">
    <location>
        <begin position="20"/>
        <end position="502"/>
    </location>
</feature>
<dbReference type="RefSeq" id="WP_144246785.1">
    <property type="nucleotide sequence ID" value="NZ_VLPK01000001.1"/>
</dbReference>
<comment type="caution">
    <text evidence="4">The sequence shown here is derived from an EMBL/GenBank/DDBJ whole genome shotgun (WGS) entry which is preliminary data.</text>
</comment>
<evidence type="ECO:0000256" key="2">
    <source>
        <dbReference type="SAM" id="SignalP"/>
    </source>
</evidence>
<dbReference type="SUPFAM" id="SSF52266">
    <property type="entry name" value="SGNH hydrolase"/>
    <property type="match status" value="1"/>
</dbReference>
<feature type="domain" description="Sialate O-acetylesterase" evidence="3">
    <location>
        <begin position="104"/>
        <end position="218"/>
    </location>
</feature>
<dbReference type="GO" id="GO:0001681">
    <property type="term" value="F:sialate O-acetylesterase activity"/>
    <property type="evidence" value="ECO:0007669"/>
    <property type="project" value="InterPro"/>
</dbReference>
<organism evidence="4 5">
    <name type="scientific">Mucilaginibacter corticis</name>
    <dbReference type="NCBI Taxonomy" id="2597670"/>
    <lineage>
        <taxon>Bacteria</taxon>
        <taxon>Pseudomonadati</taxon>
        <taxon>Bacteroidota</taxon>
        <taxon>Sphingobacteriia</taxon>
        <taxon>Sphingobacteriales</taxon>
        <taxon>Sphingobacteriaceae</taxon>
        <taxon>Mucilaginibacter</taxon>
    </lineage>
</organism>
<protein>
    <submittedName>
        <fullName evidence="4">Sialate O-acetylesterase</fullName>
    </submittedName>
</protein>
<keyword evidence="2" id="KW-0732">Signal</keyword>
<proteinExistence type="predicted"/>
<evidence type="ECO:0000256" key="1">
    <source>
        <dbReference type="ARBA" id="ARBA00022801"/>
    </source>
</evidence>
<keyword evidence="5" id="KW-1185">Reference proteome</keyword>
<dbReference type="OrthoDB" id="9816001at2"/>
<feature type="signal peptide" evidence="2">
    <location>
        <begin position="1"/>
        <end position="19"/>
    </location>
</feature>
<dbReference type="Pfam" id="PF03629">
    <property type="entry name" value="SASA"/>
    <property type="match status" value="2"/>
</dbReference>
<dbReference type="EMBL" id="VLPK01000001">
    <property type="protein sequence ID" value="TSJ43220.1"/>
    <property type="molecule type" value="Genomic_DNA"/>
</dbReference>
<dbReference type="GO" id="GO:0005975">
    <property type="term" value="P:carbohydrate metabolic process"/>
    <property type="evidence" value="ECO:0007669"/>
    <property type="project" value="TreeGrafter"/>
</dbReference>
<evidence type="ECO:0000259" key="3">
    <source>
        <dbReference type="Pfam" id="PF03629"/>
    </source>
</evidence>
<evidence type="ECO:0000313" key="4">
    <source>
        <dbReference type="EMBL" id="TSJ43220.1"/>
    </source>
</evidence>
<accession>A0A556MTF7</accession>
<name>A0A556MTF7_9SPHI</name>
<gene>
    <name evidence="4" type="ORF">FO440_03235</name>
</gene>
<keyword evidence="1" id="KW-0378">Hydrolase</keyword>
<dbReference type="InterPro" id="IPR039329">
    <property type="entry name" value="SIAE"/>
</dbReference>
<dbReference type="InterPro" id="IPR005181">
    <property type="entry name" value="SASA"/>
</dbReference>
<dbReference type="PANTHER" id="PTHR22901:SF0">
    <property type="entry name" value="SIALATE O-ACETYLESTERASE"/>
    <property type="match status" value="1"/>
</dbReference>
<dbReference type="PANTHER" id="PTHR22901">
    <property type="entry name" value="SIALATE O-ACETYLESTERASE"/>
    <property type="match status" value="1"/>
</dbReference>
<dbReference type="AlphaFoldDB" id="A0A556MTF7"/>
<feature type="domain" description="Sialate O-acetylesterase" evidence="3">
    <location>
        <begin position="280"/>
        <end position="391"/>
    </location>
</feature>
<dbReference type="Proteomes" id="UP000318733">
    <property type="component" value="Unassembled WGS sequence"/>
</dbReference>
<dbReference type="Gene3D" id="3.40.50.1110">
    <property type="entry name" value="SGNH hydrolase"/>
    <property type="match status" value="1"/>
</dbReference>
<sequence>MRRIFLLVSFCFICLAAVADVKLPAIITDNMVLQQKSKVALWGWADAGENISITGSWNGKKVSAVTGADGKWQLWLKTGNAGGPYTISVQGKNHIDIKNVLLGEVWLASGQSNMQFTLGSYHDWRTGVNNYEAEVAKADNPKIHMFQIPQNIAQTPQQDLIGVWKTCIPANSYEFSAVAYYFAREVSQATGYPVGIINSSWGGTPAESWVSRDVLQSYPNLKTELIDTYDKEASEYPAKIEQYKKDLVKWKLDTVGKPANALPQKPGEPWNPITNPTKPAKIYNQMIAPLPPYGIKGVIWYQGESNSPRAEQYKTLFPALIKSWRELWNRDLPFYFVQVAPHVVVSPDVRDAQLYTYKNVNNTGITVITDAADSLDIHPRNKEIVGKRLAAWALVKTYHQSSIDYSGPIYEKMETQGDKVKIYFKFAKGLNAQNGALKEFTIAGADKKFVPATATIDGDAIIVSSPDVTQPVAVRFAWKFVPRPNLFNAANLPASPFRTDNW</sequence>